<evidence type="ECO:0000256" key="1">
    <source>
        <dbReference type="SAM" id="SignalP"/>
    </source>
</evidence>
<organism evidence="2 3">
    <name type="scientific">Thelonectria olida</name>
    <dbReference type="NCBI Taxonomy" id="1576542"/>
    <lineage>
        <taxon>Eukaryota</taxon>
        <taxon>Fungi</taxon>
        <taxon>Dikarya</taxon>
        <taxon>Ascomycota</taxon>
        <taxon>Pezizomycotina</taxon>
        <taxon>Sordariomycetes</taxon>
        <taxon>Hypocreomycetidae</taxon>
        <taxon>Hypocreales</taxon>
        <taxon>Nectriaceae</taxon>
        <taxon>Thelonectria</taxon>
    </lineage>
</organism>
<keyword evidence="1" id="KW-0732">Signal</keyword>
<evidence type="ECO:0000313" key="2">
    <source>
        <dbReference type="EMBL" id="KAH6888567.1"/>
    </source>
</evidence>
<protein>
    <recommendedName>
        <fullName evidence="4">Secreted protein</fullName>
    </recommendedName>
</protein>
<reference evidence="2 3" key="1">
    <citation type="journal article" date="2021" name="Nat. Commun.">
        <title>Genetic determinants of endophytism in the Arabidopsis root mycobiome.</title>
        <authorList>
            <person name="Mesny F."/>
            <person name="Miyauchi S."/>
            <person name="Thiergart T."/>
            <person name="Pickel B."/>
            <person name="Atanasova L."/>
            <person name="Karlsson M."/>
            <person name="Huettel B."/>
            <person name="Barry K.W."/>
            <person name="Haridas S."/>
            <person name="Chen C."/>
            <person name="Bauer D."/>
            <person name="Andreopoulos W."/>
            <person name="Pangilinan J."/>
            <person name="LaButti K."/>
            <person name="Riley R."/>
            <person name="Lipzen A."/>
            <person name="Clum A."/>
            <person name="Drula E."/>
            <person name="Henrissat B."/>
            <person name="Kohler A."/>
            <person name="Grigoriev I.V."/>
            <person name="Martin F.M."/>
            <person name="Hacquard S."/>
        </authorList>
    </citation>
    <scope>NUCLEOTIDE SEQUENCE [LARGE SCALE GENOMIC DNA]</scope>
    <source>
        <strain evidence="2 3">MPI-CAGE-CH-0241</strain>
    </source>
</reference>
<name>A0A9P8W2N1_9HYPO</name>
<dbReference type="AlphaFoldDB" id="A0A9P8W2N1"/>
<evidence type="ECO:0008006" key="4">
    <source>
        <dbReference type="Google" id="ProtNLM"/>
    </source>
</evidence>
<evidence type="ECO:0000313" key="3">
    <source>
        <dbReference type="Proteomes" id="UP000777438"/>
    </source>
</evidence>
<proteinExistence type="predicted"/>
<comment type="caution">
    <text evidence="2">The sequence shown here is derived from an EMBL/GenBank/DDBJ whole genome shotgun (WGS) entry which is preliminary data.</text>
</comment>
<keyword evidence="3" id="KW-1185">Reference proteome</keyword>
<feature type="chain" id="PRO_5040120562" description="Secreted protein" evidence="1">
    <location>
        <begin position="24"/>
        <end position="148"/>
    </location>
</feature>
<accession>A0A9P8W2N1</accession>
<dbReference type="EMBL" id="JAGPYM010000012">
    <property type="protein sequence ID" value="KAH6888567.1"/>
    <property type="molecule type" value="Genomic_DNA"/>
</dbReference>
<feature type="signal peptide" evidence="1">
    <location>
        <begin position="1"/>
        <end position="23"/>
    </location>
</feature>
<dbReference type="Proteomes" id="UP000777438">
    <property type="component" value="Unassembled WGS sequence"/>
</dbReference>
<gene>
    <name evidence="2" type="ORF">B0T10DRAFT_488411</name>
</gene>
<sequence>MIQTPRLVAALVIHLTVLKRVEAPPSTWAICEREPRPASLLMMPHYYYFFLFPRAQKGVSPFSRLSYSYSDHFSRPPCDTASNFPYHRFRGPANASPRMPLQAPGRAMRSMSMSMSGTATTWPELGDWIAVRLDSFFFLLMGNYFIRS</sequence>